<feature type="non-terminal residue" evidence="5">
    <location>
        <position position="264"/>
    </location>
</feature>
<dbReference type="AlphaFoldDB" id="A0A6J1VWP9"/>
<dbReference type="Pfam" id="PF21505">
    <property type="entry name" value="RPN2_N"/>
    <property type="match status" value="1"/>
</dbReference>
<feature type="region of interest" description="Disordered" evidence="2">
    <location>
        <begin position="62"/>
        <end position="105"/>
    </location>
</feature>
<feature type="non-terminal residue" evidence="5">
    <location>
        <position position="1"/>
    </location>
</feature>
<feature type="compositionally biased region" description="Basic and acidic residues" evidence="2">
    <location>
        <begin position="75"/>
        <end position="89"/>
    </location>
</feature>
<name>A0A6J1VWP9_9SAUR</name>
<dbReference type="InterPro" id="IPR002015">
    <property type="entry name" value="Proteasome/cyclosome_rpt"/>
</dbReference>
<dbReference type="InterPro" id="IPR048570">
    <property type="entry name" value="PSMD1_RPN2_N"/>
</dbReference>
<dbReference type="GO" id="GO:0005634">
    <property type="term" value="C:nucleus"/>
    <property type="evidence" value="ECO:0007669"/>
    <property type="project" value="TreeGrafter"/>
</dbReference>
<dbReference type="RefSeq" id="XP_026547500.1">
    <property type="nucleotide sequence ID" value="XM_026691715.1"/>
</dbReference>
<dbReference type="GeneID" id="113429196"/>
<dbReference type="GO" id="GO:0043161">
    <property type="term" value="P:proteasome-mediated ubiquitin-dependent protein catabolic process"/>
    <property type="evidence" value="ECO:0007669"/>
    <property type="project" value="TreeGrafter"/>
</dbReference>
<evidence type="ECO:0000256" key="1">
    <source>
        <dbReference type="ARBA" id="ARBA00022737"/>
    </source>
</evidence>
<proteinExistence type="predicted"/>
<dbReference type="Pfam" id="PF01851">
    <property type="entry name" value="PC_rep"/>
    <property type="match status" value="2"/>
</dbReference>
<dbReference type="GO" id="GO:0008540">
    <property type="term" value="C:proteasome regulatory particle, base subcomplex"/>
    <property type="evidence" value="ECO:0007669"/>
    <property type="project" value="TreeGrafter"/>
</dbReference>
<dbReference type="Gene3D" id="1.25.10.10">
    <property type="entry name" value="Leucine-rich Repeat Variant"/>
    <property type="match status" value="1"/>
</dbReference>
<dbReference type="KEGG" id="nss:113429196"/>
<evidence type="ECO:0000313" key="5">
    <source>
        <dbReference type="RefSeq" id="XP_026547500.1"/>
    </source>
</evidence>
<evidence type="ECO:0000259" key="3">
    <source>
        <dbReference type="Pfam" id="PF21505"/>
    </source>
</evidence>
<dbReference type="Proteomes" id="UP000504612">
    <property type="component" value="Unplaced"/>
</dbReference>
<dbReference type="PANTHER" id="PTHR10943:SF2">
    <property type="entry name" value="26S PROTEASOME NON-ATPASE REGULATORY SUBUNIT 1"/>
    <property type="match status" value="1"/>
</dbReference>
<accession>A0A6J1VWP9</accession>
<feature type="domain" description="26S proteasome non-ATPase regulatory subunit 1/RPN2 N-terminal" evidence="3">
    <location>
        <begin position="2"/>
        <end position="55"/>
    </location>
</feature>
<keyword evidence="4" id="KW-1185">Reference proteome</keyword>
<dbReference type="InterPro" id="IPR011989">
    <property type="entry name" value="ARM-like"/>
</dbReference>
<dbReference type="PANTHER" id="PTHR10943">
    <property type="entry name" value="26S PROTEASOME NON-ATPASE REGULATORY SUBUNIT"/>
    <property type="match status" value="1"/>
</dbReference>
<evidence type="ECO:0000256" key="2">
    <source>
        <dbReference type="SAM" id="MobiDB-lite"/>
    </source>
</evidence>
<reference evidence="5" key="1">
    <citation type="submission" date="2025-08" db="UniProtKB">
        <authorList>
            <consortium name="RefSeq"/>
        </authorList>
    </citation>
    <scope>IDENTIFICATION</scope>
</reference>
<keyword evidence="1" id="KW-0677">Repeat</keyword>
<protein>
    <submittedName>
        <fullName evidence="5">26S proteasome non-ATPase regulatory subunit 1-like</fullName>
    </submittedName>
</protein>
<dbReference type="GO" id="GO:0034515">
    <property type="term" value="C:proteasome storage granule"/>
    <property type="evidence" value="ECO:0007669"/>
    <property type="project" value="TreeGrafter"/>
</dbReference>
<gene>
    <name evidence="5" type="primary">LOC113429196</name>
</gene>
<organism evidence="4 5">
    <name type="scientific">Notechis scutatus</name>
    <name type="common">mainland tiger snake</name>
    <dbReference type="NCBI Taxonomy" id="8663"/>
    <lineage>
        <taxon>Eukaryota</taxon>
        <taxon>Metazoa</taxon>
        <taxon>Chordata</taxon>
        <taxon>Craniata</taxon>
        <taxon>Vertebrata</taxon>
        <taxon>Euteleostomi</taxon>
        <taxon>Lepidosauria</taxon>
        <taxon>Squamata</taxon>
        <taxon>Bifurcata</taxon>
        <taxon>Unidentata</taxon>
        <taxon>Episquamata</taxon>
        <taxon>Toxicofera</taxon>
        <taxon>Serpentes</taxon>
        <taxon>Colubroidea</taxon>
        <taxon>Elapidae</taxon>
        <taxon>Hydrophiinae</taxon>
        <taxon>Notechis</taxon>
    </lineage>
</organism>
<sequence>LLQCLIFLDDPQAVSDILEKLVKEDNLLMAYQICFDLYESASQQFLSSVIQNLRSVGTPIASVPGSTNTGTVPGSEKEGEMMETEEKKGSPVASVKSAQTSPGTKDQIPKMIKILSGEMAIELHLQFLIRNNNTDLMILKNTKDAVRNSVCHTATVIANSFMHCGTTSDQFLRDNLEWLARATNWAKFTATASLGVIHKGHEKEALQLMATYLPKDTSPGSAYQEGGGLYALGLIHANHGGDIIDYLLNQLKNASNDVRATPHG</sequence>
<evidence type="ECO:0000313" key="4">
    <source>
        <dbReference type="Proteomes" id="UP000504612"/>
    </source>
</evidence>